<dbReference type="Proteomes" id="UP000005239">
    <property type="component" value="Unassembled WGS sequence"/>
</dbReference>
<organism evidence="4 5">
    <name type="scientific">Pristionchus pacificus</name>
    <name type="common">Parasitic nematode worm</name>
    <dbReference type="NCBI Taxonomy" id="54126"/>
    <lineage>
        <taxon>Eukaryota</taxon>
        <taxon>Metazoa</taxon>
        <taxon>Ecdysozoa</taxon>
        <taxon>Nematoda</taxon>
        <taxon>Chromadorea</taxon>
        <taxon>Rhabditida</taxon>
        <taxon>Rhabditina</taxon>
        <taxon>Diplogasteromorpha</taxon>
        <taxon>Diplogasteroidea</taxon>
        <taxon>Neodiplogasteridae</taxon>
        <taxon>Pristionchus</taxon>
    </lineage>
</organism>
<reference evidence="4" key="2">
    <citation type="submission" date="2022-06" db="UniProtKB">
        <authorList>
            <consortium name="EnsemblMetazoa"/>
        </authorList>
    </citation>
    <scope>IDENTIFICATION</scope>
    <source>
        <strain evidence="4">PS312</strain>
    </source>
</reference>
<keyword evidence="5" id="KW-1185">Reference proteome</keyword>
<keyword evidence="2" id="KW-0472">Membrane</keyword>
<accession>A0A8R1YGR5</accession>
<gene>
    <name evidence="4" type="primary">WBGene00111244</name>
</gene>
<proteinExistence type="predicted"/>
<reference evidence="5" key="1">
    <citation type="journal article" date="2008" name="Nat. Genet.">
        <title>The Pristionchus pacificus genome provides a unique perspective on nematode lifestyle and parasitism.</title>
        <authorList>
            <person name="Dieterich C."/>
            <person name="Clifton S.W."/>
            <person name="Schuster L.N."/>
            <person name="Chinwalla A."/>
            <person name="Delehaunty K."/>
            <person name="Dinkelacker I."/>
            <person name="Fulton L."/>
            <person name="Fulton R."/>
            <person name="Godfrey J."/>
            <person name="Minx P."/>
            <person name="Mitreva M."/>
            <person name="Roeseler W."/>
            <person name="Tian H."/>
            <person name="Witte H."/>
            <person name="Yang S.P."/>
            <person name="Wilson R.K."/>
            <person name="Sommer R.J."/>
        </authorList>
    </citation>
    <scope>NUCLEOTIDE SEQUENCE [LARGE SCALE GENOMIC DNA]</scope>
    <source>
        <strain evidence="5">PS312</strain>
    </source>
</reference>
<feature type="compositionally biased region" description="Basic and acidic residues" evidence="1">
    <location>
        <begin position="417"/>
        <end position="427"/>
    </location>
</feature>
<accession>A0A2A6CZX7</accession>
<feature type="signal peptide" evidence="3">
    <location>
        <begin position="1"/>
        <end position="20"/>
    </location>
</feature>
<feature type="chain" id="PRO_5043512155" evidence="3">
    <location>
        <begin position="21"/>
        <end position="438"/>
    </location>
</feature>
<keyword evidence="2" id="KW-1133">Transmembrane helix</keyword>
<protein>
    <submittedName>
        <fullName evidence="4">Uncharacterized protein</fullName>
    </submittedName>
</protein>
<dbReference type="AlphaFoldDB" id="A0A2A6CZX7"/>
<feature type="transmembrane region" description="Helical" evidence="2">
    <location>
        <begin position="351"/>
        <end position="377"/>
    </location>
</feature>
<name>A0A2A6CZX7_PRIPA</name>
<feature type="compositionally biased region" description="Basic and acidic residues" evidence="1">
    <location>
        <begin position="221"/>
        <end position="239"/>
    </location>
</feature>
<feature type="region of interest" description="Disordered" evidence="1">
    <location>
        <begin position="191"/>
        <end position="249"/>
    </location>
</feature>
<keyword evidence="3" id="KW-0732">Signal</keyword>
<dbReference type="EnsemblMetazoa" id="PPA21690.1">
    <property type="protein sequence ID" value="PPA21690.1"/>
    <property type="gene ID" value="WBGene00111244"/>
</dbReference>
<sequence length="438" mass="48070">MGGPSPLLLLLFSSISFSNGLDCLHLQEGTTKTCSGDTVCKVTIVGRTIVKTDPCAAPMKANCEMKVAESAAPTSLRTLVVDCQCKETGCDKTIDTFKKELDQMKAQSKPVLGDKCKTVSDMGVLVYSILFGLVLAFIPAIIFFLVRLFLSKRKMDSLESKVTSSLRQLQQDMVGNSKNVHDVRKKMEQLTSDAIHSGGSKEQTVTGAEGRTSGGTTMGRGSEKGETIEDKKDEKKEDPNVVEPNVKSVTLGPPHDISCNDSIVHKYRCPQSAACVYSILGETLLPTAVFCTEKSFDDPDCHSTVLSQRDRNHLIIQCLCSTNECSQKVWKSAKKKASEHQSNECISSSRLIMHILVVSSVSFITIAVLILSVFQLIDIKGFDRQSKEIESRLAEIKWEIANAQIIDAPIEQKASVAEEKPLLHEETTPDLPLDIDRR</sequence>
<evidence type="ECO:0000256" key="3">
    <source>
        <dbReference type="SAM" id="SignalP"/>
    </source>
</evidence>
<feature type="region of interest" description="Disordered" evidence="1">
    <location>
        <begin position="417"/>
        <end position="438"/>
    </location>
</feature>
<evidence type="ECO:0000313" key="5">
    <source>
        <dbReference type="Proteomes" id="UP000005239"/>
    </source>
</evidence>
<feature type="transmembrane region" description="Helical" evidence="2">
    <location>
        <begin position="124"/>
        <end position="150"/>
    </location>
</feature>
<evidence type="ECO:0000256" key="1">
    <source>
        <dbReference type="SAM" id="MobiDB-lite"/>
    </source>
</evidence>
<keyword evidence="2" id="KW-0812">Transmembrane</keyword>
<evidence type="ECO:0000256" key="2">
    <source>
        <dbReference type="SAM" id="Phobius"/>
    </source>
</evidence>
<evidence type="ECO:0000313" key="4">
    <source>
        <dbReference type="EnsemblMetazoa" id="PPA21690.1"/>
    </source>
</evidence>
<feature type="compositionally biased region" description="Polar residues" evidence="1">
    <location>
        <begin position="191"/>
        <end position="206"/>
    </location>
</feature>